<evidence type="ECO:0000256" key="1">
    <source>
        <dbReference type="SAM" id="MobiDB-lite"/>
    </source>
</evidence>
<feature type="transmembrane region" description="Helical" evidence="2">
    <location>
        <begin position="61"/>
        <end position="85"/>
    </location>
</feature>
<accession>A0A930UVM8</accession>
<keyword evidence="2" id="KW-0472">Membrane</keyword>
<comment type="caution">
    <text evidence="3">The sequence shown here is derived from an EMBL/GenBank/DDBJ whole genome shotgun (WGS) entry which is preliminary data.</text>
</comment>
<feature type="region of interest" description="Disordered" evidence="1">
    <location>
        <begin position="1"/>
        <end position="22"/>
    </location>
</feature>
<keyword evidence="2" id="KW-0812">Transmembrane</keyword>
<evidence type="ECO:0000256" key="2">
    <source>
        <dbReference type="SAM" id="Phobius"/>
    </source>
</evidence>
<evidence type="ECO:0000313" key="4">
    <source>
        <dbReference type="Proteomes" id="UP000656804"/>
    </source>
</evidence>
<dbReference type="EMBL" id="JADIVZ010000003">
    <property type="protein sequence ID" value="MBF4161688.1"/>
    <property type="molecule type" value="Genomic_DNA"/>
</dbReference>
<protein>
    <submittedName>
        <fullName evidence="3">Uncharacterized protein</fullName>
    </submittedName>
</protein>
<dbReference type="AlphaFoldDB" id="A0A930UVM8"/>
<keyword evidence="2" id="KW-1133">Transmembrane helix</keyword>
<dbReference type="Proteomes" id="UP000656804">
    <property type="component" value="Unassembled WGS sequence"/>
</dbReference>
<evidence type="ECO:0000313" key="3">
    <source>
        <dbReference type="EMBL" id="MBF4161688.1"/>
    </source>
</evidence>
<sequence>MARGGARKGSRHAGARPDTGGSQVSRLLGLSLGATALIVAWGYLVLAAIDFGTQARDGRSGAWGFLALAAIGAAACLFIGLMLGLRGLAAARAVRAARQEATAPSSRPAGGKRARR</sequence>
<proteinExistence type="predicted"/>
<keyword evidence="4" id="KW-1185">Reference proteome</keyword>
<name>A0A930UVM8_9ACTN</name>
<organism evidence="3 4">
    <name type="scientific">Nocardioides acrostichi</name>
    <dbReference type="NCBI Taxonomy" id="2784339"/>
    <lineage>
        <taxon>Bacteria</taxon>
        <taxon>Bacillati</taxon>
        <taxon>Actinomycetota</taxon>
        <taxon>Actinomycetes</taxon>
        <taxon>Propionibacteriales</taxon>
        <taxon>Nocardioidaceae</taxon>
        <taxon>Nocardioides</taxon>
    </lineage>
</organism>
<dbReference type="RefSeq" id="WP_194502956.1">
    <property type="nucleotide sequence ID" value="NZ_JADIVZ010000003.1"/>
</dbReference>
<reference evidence="3" key="1">
    <citation type="submission" date="2020-11" db="EMBL/GenBank/DDBJ databases">
        <title>Nocardioides sp. CBS4Y-1, whole genome shotgun sequence.</title>
        <authorList>
            <person name="Tuo L."/>
        </authorList>
    </citation>
    <scope>NUCLEOTIDE SEQUENCE</scope>
    <source>
        <strain evidence="3">CBS4Y-1</strain>
    </source>
</reference>
<feature type="compositionally biased region" description="Basic residues" evidence="1">
    <location>
        <begin position="1"/>
        <end position="14"/>
    </location>
</feature>
<gene>
    <name evidence="3" type="ORF">ISG29_08295</name>
</gene>
<feature type="transmembrane region" description="Helical" evidence="2">
    <location>
        <begin position="27"/>
        <end position="49"/>
    </location>
</feature>